<dbReference type="SMART" id="SM00448">
    <property type="entry name" value="REC"/>
    <property type="match status" value="1"/>
</dbReference>
<dbReference type="Gene3D" id="1.10.287.130">
    <property type="match status" value="1"/>
</dbReference>
<dbReference type="InterPro" id="IPR036097">
    <property type="entry name" value="HisK_dim/P_sf"/>
</dbReference>
<dbReference type="SUPFAM" id="SSF47384">
    <property type="entry name" value="Homodimeric domain of signal transducing histidine kinase"/>
    <property type="match status" value="1"/>
</dbReference>
<dbReference type="InterPro" id="IPR003594">
    <property type="entry name" value="HATPase_dom"/>
</dbReference>
<dbReference type="EMBL" id="JAGMVJ010000007">
    <property type="protein sequence ID" value="KAH7088922.1"/>
    <property type="molecule type" value="Genomic_DNA"/>
</dbReference>
<dbReference type="Pfam" id="PF02518">
    <property type="entry name" value="HATPase_c"/>
    <property type="match status" value="1"/>
</dbReference>
<dbReference type="InterPro" id="IPR001789">
    <property type="entry name" value="Sig_transdc_resp-reg_receiver"/>
</dbReference>
<evidence type="ECO:0000256" key="2">
    <source>
        <dbReference type="PROSITE-ProRule" id="PRU00169"/>
    </source>
</evidence>
<proteinExistence type="predicted"/>
<dbReference type="GO" id="GO:0000155">
    <property type="term" value="F:phosphorelay sensor kinase activity"/>
    <property type="evidence" value="ECO:0007669"/>
    <property type="project" value="InterPro"/>
</dbReference>
<dbReference type="InterPro" id="IPR036890">
    <property type="entry name" value="HATPase_C_sf"/>
</dbReference>
<evidence type="ECO:0000313" key="6">
    <source>
        <dbReference type="Proteomes" id="UP000813461"/>
    </source>
</evidence>
<dbReference type="SUPFAM" id="SSF55785">
    <property type="entry name" value="PYP-like sensor domain (PAS domain)"/>
    <property type="match status" value="1"/>
</dbReference>
<keyword evidence="1 2" id="KW-0597">Phosphoprotein</keyword>
<sequence>MGQPFAYGFPELDPFIRPMFEEGIRSGIAQDVIEAPMMVERNGYTEEAFFTGNFTPIRGVDGKIEGFYNALFEVTKQKILDRRKNMLNLLATPSTLTLDGMYSHIMAALETDPLDIPMAILYESDTASEPGKTSLRVRGHFGIPVGHDLLRDGQDLVGDAGIASLCREAAEHRALTVPDERFEGVEWLGFKQAPQTVVTVSLTAPSRHFGYLVVGTNPYRPFDDTCEEFTKDLTRTVSSVLASAWDAEDLRNKQEQLRNELEFSDMKVRHLVEHASVGMAHAKADGQLVWANDKFYSLASSSLEMNDVMGYIQNVFLEEDQQKAREVWARIFHGEDHISAELRLKQTFTPPVGEPQPAHVQVLAFPFKENGVIVSGMACFLDISRLKWAEAWQARLAEDARNAKRQQETFIDVVSHEMRNPLSAIVHCADGIALSVDDIMANQDIRSVPDAVIDVLRANSSAASIILDCCKHQKRIIDDILTLSRLESTFLSLKPTAVKPVEMVNSVLRMFGAELQSKAISTTVIAEPSIKALNVDYLQLDASRVTQIFINLLTNAIKFMKVVGDRKIEIRFGASLVHPRSKADVNPYPEDIRWAPLGDKASDVTNDAEWGTGQIVYLTFSLIDNGIGMRMDQVEKIFERFRQASIMTHVTYGGSGLGLFISKELTERMAGEIGVMSTPDTGSMFVFYIKSRRAEPRPTTAAPSIRPLPIRAISELKPLKPRVLLVEDNIINQKLLRIHLARLHWEVEVANHGVEALEFLTKPDEKFDIVLMDMQMPVMDGLTCTREIRKLEKAGNLPGRLPIIAVTANVRQEQIEKALAAGADRVFRKPFKASDLVSLMRGLIEGIPNGDESPTGTIPAPA</sequence>
<dbReference type="PROSITE" id="PS50110">
    <property type="entry name" value="RESPONSE_REGULATORY"/>
    <property type="match status" value="1"/>
</dbReference>
<evidence type="ECO:0000259" key="3">
    <source>
        <dbReference type="PROSITE" id="PS50109"/>
    </source>
</evidence>
<dbReference type="InterPro" id="IPR050956">
    <property type="entry name" value="2C_system_His_kinase"/>
</dbReference>
<dbReference type="PROSITE" id="PS50109">
    <property type="entry name" value="HIS_KIN"/>
    <property type="match status" value="1"/>
</dbReference>
<keyword evidence="6" id="KW-1185">Reference proteome</keyword>
<comment type="caution">
    <text evidence="5">The sequence shown here is derived from an EMBL/GenBank/DDBJ whole genome shotgun (WGS) entry which is preliminary data.</text>
</comment>
<dbReference type="Gene3D" id="3.30.565.10">
    <property type="entry name" value="Histidine kinase-like ATPase, C-terminal domain"/>
    <property type="match status" value="1"/>
</dbReference>
<dbReference type="PANTHER" id="PTHR43719">
    <property type="entry name" value="TWO-COMPONENT HISTIDINE KINASE"/>
    <property type="match status" value="1"/>
</dbReference>
<dbReference type="InterPro" id="IPR003661">
    <property type="entry name" value="HisK_dim/P_dom"/>
</dbReference>
<name>A0A8K0R7Z5_9PLEO</name>
<protein>
    <submittedName>
        <fullName evidence="5">Uncharacterized protein</fullName>
    </submittedName>
</protein>
<dbReference type="InterPro" id="IPR011006">
    <property type="entry name" value="CheY-like_superfamily"/>
</dbReference>
<evidence type="ECO:0000256" key="1">
    <source>
        <dbReference type="ARBA" id="ARBA00022553"/>
    </source>
</evidence>
<feature type="modified residue" description="4-aspartylphosphate" evidence="2">
    <location>
        <position position="773"/>
    </location>
</feature>
<dbReference type="InterPro" id="IPR035965">
    <property type="entry name" value="PAS-like_dom_sf"/>
</dbReference>
<organism evidence="5 6">
    <name type="scientific">Paraphoma chrysanthemicola</name>
    <dbReference type="NCBI Taxonomy" id="798071"/>
    <lineage>
        <taxon>Eukaryota</taxon>
        <taxon>Fungi</taxon>
        <taxon>Dikarya</taxon>
        <taxon>Ascomycota</taxon>
        <taxon>Pezizomycotina</taxon>
        <taxon>Dothideomycetes</taxon>
        <taxon>Pleosporomycetidae</taxon>
        <taxon>Pleosporales</taxon>
        <taxon>Pleosporineae</taxon>
        <taxon>Phaeosphaeriaceae</taxon>
        <taxon>Paraphoma</taxon>
    </lineage>
</organism>
<dbReference type="SMART" id="SM00387">
    <property type="entry name" value="HATPase_c"/>
    <property type="match status" value="1"/>
</dbReference>
<dbReference type="Gene3D" id="3.40.50.2300">
    <property type="match status" value="1"/>
</dbReference>
<dbReference type="PRINTS" id="PR00344">
    <property type="entry name" value="BCTRLSENSOR"/>
</dbReference>
<dbReference type="Pfam" id="PF00072">
    <property type="entry name" value="Response_reg"/>
    <property type="match status" value="1"/>
</dbReference>
<dbReference type="SMART" id="SM00388">
    <property type="entry name" value="HisKA"/>
    <property type="match status" value="1"/>
</dbReference>
<gene>
    <name evidence="5" type="ORF">FB567DRAFT_559506</name>
</gene>
<dbReference type="InterPro" id="IPR004358">
    <property type="entry name" value="Sig_transdc_His_kin-like_C"/>
</dbReference>
<feature type="domain" description="Histidine kinase" evidence="3">
    <location>
        <begin position="413"/>
        <end position="693"/>
    </location>
</feature>
<feature type="domain" description="Response regulatory" evidence="4">
    <location>
        <begin position="722"/>
        <end position="844"/>
    </location>
</feature>
<dbReference type="Pfam" id="PF00512">
    <property type="entry name" value="HisKA"/>
    <property type="match status" value="1"/>
</dbReference>
<dbReference type="SUPFAM" id="SSF55874">
    <property type="entry name" value="ATPase domain of HSP90 chaperone/DNA topoisomerase II/histidine kinase"/>
    <property type="match status" value="1"/>
</dbReference>
<reference evidence="5" key="1">
    <citation type="journal article" date="2021" name="Nat. Commun.">
        <title>Genetic determinants of endophytism in the Arabidopsis root mycobiome.</title>
        <authorList>
            <person name="Mesny F."/>
            <person name="Miyauchi S."/>
            <person name="Thiergart T."/>
            <person name="Pickel B."/>
            <person name="Atanasova L."/>
            <person name="Karlsson M."/>
            <person name="Huettel B."/>
            <person name="Barry K.W."/>
            <person name="Haridas S."/>
            <person name="Chen C."/>
            <person name="Bauer D."/>
            <person name="Andreopoulos W."/>
            <person name="Pangilinan J."/>
            <person name="LaButti K."/>
            <person name="Riley R."/>
            <person name="Lipzen A."/>
            <person name="Clum A."/>
            <person name="Drula E."/>
            <person name="Henrissat B."/>
            <person name="Kohler A."/>
            <person name="Grigoriev I.V."/>
            <person name="Martin F.M."/>
            <person name="Hacquard S."/>
        </authorList>
    </citation>
    <scope>NUCLEOTIDE SEQUENCE</scope>
    <source>
        <strain evidence="5">MPI-SDFR-AT-0120</strain>
    </source>
</reference>
<accession>A0A8K0R7Z5</accession>
<dbReference type="PANTHER" id="PTHR43719:SF31">
    <property type="entry name" value="HISTIDINE KINASE"/>
    <property type="match status" value="1"/>
</dbReference>
<evidence type="ECO:0000313" key="5">
    <source>
        <dbReference type="EMBL" id="KAH7088922.1"/>
    </source>
</evidence>
<dbReference type="SUPFAM" id="SSF52172">
    <property type="entry name" value="CheY-like"/>
    <property type="match status" value="1"/>
</dbReference>
<dbReference type="InterPro" id="IPR005467">
    <property type="entry name" value="His_kinase_dom"/>
</dbReference>
<evidence type="ECO:0000259" key="4">
    <source>
        <dbReference type="PROSITE" id="PS50110"/>
    </source>
</evidence>
<dbReference type="OrthoDB" id="60033at2759"/>
<dbReference type="Gene3D" id="3.30.450.20">
    <property type="entry name" value="PAS domain"/>
    <property type="match status" value="2"/>
</dbReference>
<dbReference type="CDD" id="cd17546">
    <property type="entry name" value="REC_hyHK_CKI1_RcsC-like"/>
    <property type="match status" value="1"/>
</dbReference>
<dbReference type="AlphaFoldDB" id="A0A8K0R7Z5"/>
<dbReference type="Proteomes" id="UP000813461">
    <property type="component" value="Unassembled WGS sequence"/>
</dbReference>
<dbReference type="CDD" id="cd00082">
    <property type="entry name" value="HisKA"/>
    <property type="match status" value="1"/>
</dbReference>